<reference evidence="21 22" key="1">
    <citation type="journal article" date="2010" name="Stand. Genomic Sci.">
        <title>Complete genome sequence of Spirochaeta smaragdinae type strain (SEBR 4228).</title>
        <authorList>
            <person name="Mavromatis K."/>
            <person name="Yasawong M."/>
            <person name="Chertkov O."/>
            <person name="Lapidus A."/>
            <person name="Lucas S."/>
            <person name="Nolan M."/>
            <person name="Del Rio T.G."/>
            <person name="Tice H."/>
            <person name="Cheng J.F."/>
            <person name="Pitluck S."/>
            <person name="Liolios K."/>
            <person name="Ivanova N."/>
            <person name="Tapia R."/>
            <person name="Han C."/>
            <person name="Bruce D."/>
            <person name="Goodwin L."/>
            <person name="Pati A."/>
            <person name="Chen A."/>
            <person name="Palaniappan K."/>
            <person name="Land M."/>
            <person name="Hauser L."/>
            <person name="Chang Y.J."/>
            <person name="Jeffries C.D."/>
            <person name="Detter J.C."/>
            <person name="Rohde M."/>
            <person name="Brambilla E."/>
            <person name="Spring S."/>
            <person name="Goker M."/>
            <person name="Sikorski J."/>
            <person name="Woyke T."/>
            <person name="Bristow J."/>
            <person name="Eisen J.A."/>
            <person name="Markowitz V."/>
            <person name="Hugenholtz P."/>
            <person name="Klenk H.P."/>
            <person name="Kyrpides N.C."/>
        </authorList>
    </citation>
    <scope>NUCLEOTIDE SEQUENCE [LARGE SCALE GENOMIC DNA]</scope>
    <source>
        <strain evidence="22">DSM 11293 / JCM 15392 / SEBR 4228</strain>
    </source>
</reference>
<dbReference type="EMBL" id="CP002116">
    <property type="protein sequence ID" value="ADK79991.1"/>
    <property type="molecule type" value="Genomic_DNA"/>
</dbReference>
<dbReference type="InterPro" id="IPR014001">
    <property type="entry name" value="Helicase_ATP-bd"/>
</dbReference>
<evidence type="ECO:0000259" key="18">
    <source>
        <dbReference type="PROSITE" id="PS50967"/>
    </source>
</evidence>
<dbReference type="Pfam" id="PF00270">
    <property type="entry name" value="DEAD"/>
    <property type="match status" value="1"/>
</dbReference>
<dbReference type="KEGG" id="ssm:Spirs_0856"/>
<dbReference type="OrthoDB" id="9763310at2"/>
<dbReference type="Pfam" id="PF16124">
    <property type="entry name" value="RecQ_Zn_bind"/>
    <property type="match status" value="1"/>
</dbReference>
<dbReference type="GO" id="GO:0005737">
    <property type="term" value="C:cytoplasm"/>
    <property type="evidence" value="ECO:0007669"/>
    <property type="project" value="TreeGrafter"/>
</dbReference>
<keyword evidence="11" id="KW-0238">DNA-binding</keyword>
<name>E1RCB1_SEDSS</name>
<evidence type="ECO:0000256" key="1">
    <source>
        <dbReference type="ARBA" id="ARBA00001946"/>
    </source>
</evidence>
<keyword evidence="10" id="KW-0067">ATP-binding</keyword>
<dbReference type="SUPFAM" id="SSF47819">
    <property type="entry name" value="HRDC-like"/>
    <property type="match status" value="1"/>
</dbReference>
<dbReference type="Proteomes" id="UP000002318">
    <property type="component" value="Chromosome"/>
</dbReference>
<protein>
    <recommendedName>
        <fullName evidence="16">DNA helicase RecQ</fullName>
        <ecNumber evidence="16">5.6.2.4</ecNumber>
    </recommendedName>
</protein>
<dbReference type="GO" id="GO:0043138">
    <property type="term" value="F:3'-5' DNA helicase activity"/>
    <property type="evidence" value="ECO:0007669"/>
    <property type="project" value="UniProtKB-EC"/>
</dbReference>
<dbReference type="InterPro" id="IPR027417">
    <property type="entry name" value="P-loop_NTPase"/>
</dbReference>
<dbReference type="Pfam" id="PF09382">
    <property type="entry name" value="RQC"/>
    <property type="match status" value="1"/>
</dbReference>
<evidence type="ECO:0000256" key="17">
    <source>
        <dbReference type="SAM" id="MobiDB-lite"/>
    </source>
</evidence>
<evidence type="ECO:0000259" key="19">
    <source>
        <dbReference type="PROSITE" id="PS51192"/>
    </source>
</evidence>
<proteinExistence type="inferred from homology"/>
<dbReference type="EC" id="5.6.2.4" evidence="16"/>
<dbReference type="GO" id="GO:0030894">
    <property type="term" value="C:replisome"/>
    <property type="evidence" value="ECO:0007669"/>
    <property type="project" value="TreeGrafter"/>
</dbReference>
<keyword evidence="8 21" id="KW-0347">Helicase</keyword>
<evidence type="ECO:0000256" key="9">
    <source>
        <dbReference type="ARBA" id="ARBA00022833"/>
    </source>
</evidence>
<dbReference type="GO" id="GO:0046872">
    <property type="term" value="F:metal ion binding"/>
    <property type="evidence" value="ECO:0007669"/>
    <property type="project" value="UniProtKB-KW"/>
</dbReference>
<evidence type="ECO:0000256" key="8">
    <source>
        <dbReference type="ARBA" id="ARBA00022806"/>
    </source>
</evidence>
<dbReference type="eggNOG" id="COG0514">
    <property type="taxonomic scope" value="Bacteria"/>
</dbReference>
<keyword evidence="12" id="KW-0233">DNA recombination</keyword>
<keyword evidence="14" id="KW-0413">Isomerase</keyword>
<dbReference type="FunFam" id="3.40.50.300:FF:000156">
    <property type="entry name" value="ATP-dependent DNA helicase recQ"/>
    <property type="match status" value="1"/>
</dbReference>
<evidence type="ECO:0000256" key="10">
    <source>
        <dbReference type="ARBA" id="ARBA00022840"/>
    </source>
</evidence>
<dbReference type="NCBIfam" id="TIGR00614">
    <property type="entry name" value="recQ_fam"/>
    <property type="match status" value="1"/>
</dbReference>
<dbReference type="GO" id="GO:0006281">
    <property type="term" value="P:DNA repair"/>
    <property type="evidence" value="ECO:0007669"/>
    <property type="project" value="UniProtKB-KW"/>
</dbReference>
<dbReference type="Pfam" id="PF00570">
    <property type="entry name" value="HRDC"/>
    <property type="match status" value="1"/>
</dbReference>
<dbReference type="FunFam" id="3.40.50.300:FF:000296">
    <property type="entry name" value="ATP-dependent DNA helicase RecQ"/>
    <property type="match status" value="1"/>
</dbReference>
<dbReference type="GO" id="GO:0043590">
    <property type="term" value="C:bacterial nucleoid"/>
    <property type="evidence" value="ECO:0007669"/>
    <property type="project" value="TreeGrafter"/>
</dbReference>
<keyword evidence="13" id="KW-0234">DNA repair</keyword>
<dbReference type="SUPFAM" id="SSF52540">
    <property type="entry name" value="P-loop containing nucleoside triphosphate hydrolases"/>
    <property type="match status" value="1"/>
</dbReference>
<feature type="domain" description="Helicase ATP-binding" evidence="19">
    <location>
        <begin position="25"/>
        <end position="193"/>
    </location>
</feature>
<evidence type="ECO:0000256" key="13">
    <source>
        <dbReference type="ARBA" id="ARBA00023204"/>
    </source>
</evidence>
<dbReference type="STRING" id="573413.Spirs_0856"/>
<keyword evidence="6" id="KW-0227">DNA damage</keyword>
<feature type="domain" description="Helicase C-terminal" evidence="20">
    <location>
        <begin position="217"/>
        <end position="363"/>
    </location>
</feature>
<dbReference type="SMART" id="SM00341">
    <property type="entry name" value="HRDC"/>
    <property type="match status" value="1"/>
</dbReference>
<keyword evidence="4" id="KW-0479">Metal-binding</keyword>
<gene>
    <name evidence="21" type="ordered locus">Spirs_0856</name>
</gene>
<dbReference type="InterPro" id="IPR002121">
    <property type="entry name" value="HRDC_dom"/>
</dbReference>
<dbReference type="PANTHER" id="PTHR13710">
    <property type="entry name" value="DNA HELICASE RECQ FAMILY MEMBER"/>
    <property type="match status" value="1"/>
</dbReference>
<dbReference type="InterPro" id="IPR010997">
    <property type="entry name" value="HRDC-like_sf"/>
</dbReference>
<evidence type="ECO:0000256" key="16">
    <source>
        <dbReference type="NCBIfam" id="TIGR01389"/>
    </source>
</evidence>
<dbReference type="FunFam" id="1.10.150.80:FF:000002">
    <property type="entry name" value="ATP-dependent DNA helicase RecQ"/>
    <property type="match status" value="1"/>
</dbReference>
<dbReference type="GO" id="GO:0006310">
    <property type="term" value="P:DNA recombination"/>
    <property type="evidence" value="ECO:0007669"/>
    <property type="project" value="UniProtKB-UniRule"/>
</dbReference>
<dbReference type="GO" id="GO:0009432">
    <property type="term" value="P:SOS response"/>
    <property type="evidence" value="ECO:0007669"/>
    <property type="project" value="UniProtKB-UniRule"/>
</dbReference>
<keyword evidence="9" id="KW-0862">Zinc</keyword>
<dbReference type="InterPro" id="IPR006293">
    <property type="entry name" value="DNA_helicase_ATP-dep_RecQ_bac"/>
</dbReference>
<dbReference type="InterPro" id="IPR018982">
    <property type="entry name" value="RQC_domain"/>
</dbReference>
<dbReference type="PROSITE" id="PS50967">
    <property type="entry name" value="HRDC"/>
    <property type="match status" value="1"/>
</dbReference>
<dbReference type="InterPro" id="IPR036388">
    <property type="entry name" value="WH-like_DNA-bd_sf"/>
</dbReference>
<evidence type="ECO:0000256" key="5">
    <source>
        <dbReference type="ARBA" id="ARBA00022741"/>
    </source>
</evidence>
<feature type="compositionally biased region" description="Low complexity" evidence="17">
    <location>
        <begin position="520"/>
        <end position="529"/>
    </location>
</feature>
<comment type="similarity">
    <text evidence="3">Belongs to the helicase family. RecQ subfamily.</text>
</comment>
<dbReference type="CDD" id="cd17920">
    <property type="entry name" value="DEXHc_RecQ"/>
    <property type="match status" value="1"/>
</dbReference>
<organism evidence="21 22">
    <name type="scientific">Sediminispirochaeta smaragdinae (strain DSM 11293 / JCM 15392 / SEBR 4228)</name>
    <name type="common">Spirochaeta smaragdinae</name>
    <dbReference type="NCBI Taxonomy" id="573413"/>
    <lineage>
        <taxon>Bacteria</taxon>
        <taxon>Pseudomonadati</taxon>
        <taxon>Spirochaetota</taxon>
        <taxon>Spirochaetia</taxon>
        <taxon>Spirochaetales</taxon>
        <taxon>Spirochaetaceae</taxon>
        <taxon>Sediminispirochaeta</taxon>
    </lineage>
</organism>
<dbReference type="PROSITE" id="PS51194">
    <property type="entry name" value="HELICASE_CTER"/>
    <property type="match status" value="1"/>
</dbReference>
<dbReference type="Pfam" id="PF00271">
    <property type="entry name" value="Helicase_C"/>
    <property type="match status" value="1"/>
</dbReference>
<dbReference type="Gene3D" id="1.10.150.80">
    <property type="entry name" value="HRDC domain"/>
    <property type="match status" value="1"/>
</dbReference>
<dbReference type="Gene3D" id="3.40.50.300">
    <property type="entry name" value="P-loop containing nucleotide triphosphate hydrolases"/>
    <property type="match status" value="2"/>
</dbReference>
<dbReference type="InterPro" id="IPR011545">
    <property type="entry name" value="DEAD/DEAH_box_helicase_dom"/>
</dbReference>
<keyword evidence="5" id="KW-0547">Nucleotide-binding</keyword>
<evidence type="ECO:0000313" key="21">
    <source>
        <dbReference type="EMBL" id="ADK79991.1"/>
    </source>
</evidence>
<dbReference type="NCBIfam" id="TIGR01389">
    <property type="entry name" value="recQ"/>
    <property type="match status" value="1"/>
</dbReference>
<dbReference type="SMART" id="SM00487">
    <property type="entry name" value="DEXDc"/>
    <property type="match status" value="1"/>
</dbReference>
<feature type="region of interest" description="Disordered" evidence="17">
    <location>
        <begin position="510"/>
        <end position="529"/>
    </location>
</feature>
<comment type="cofactor">
    <cofactor evidence="1">
        <name>Mg(2+)</name>
        <dbReference type="ChEBI" id="CHEBI:18420"/>
    </cofactor>
</comment>
<feature type="domain" description="HRDC" evidence="18">
    <location>
        <begin position="527"/>
        <end position="601"/>
    </location>
</feature>
<evidence type="ECO:0000256" key="7">
    <source>
        <dbReference type="ARBA" id="ARBA00022801"/>
    </source>
</evidence>
<evidence type="ECO:0000256" key="11">
    <source>
        <dbReference type="ARBA" id="ARBA00023125"/>
    </source>
</evidence>
<accession>E1RCB1</accession>
<dbReference type="GO" id="GO:0005524">
    <property type="term" value="F:ATP binding"/>
    <property type="evidence" value="ECO:0007669"/>
    <property type="project" value="UniProtKB-KW"/>
</dbReference>
<evidence type="ECO:0000259" key="20">
    <source>
        <dbReference type="PROSITE" id="PS51194"/>
    </source>
</evidence>
<dbReference type="GO" id="GO:0006260">
    <property type="term" value="P:DNA replication"/>
    <property type="evidence" value="ECO:0007669"/>
    <property type="project" value="InterPro"/>
</dbReference>
<dbReference type="CDD" id="cd18794">
    <property type="entry name" value="SF2_C_RecQ"/>
    <property type="match status" value="1"/>
</dbReference>
<evidence type="ECO:0000313" key="22">
    <source>
        <dbReference type="Proteomes" id="UP000002318"/>
    </source>
</evidence>
<evidence type="ECO:0000256" key="4">
    <source>
        <dbReference type="ARBA" id="ARBA00022723"/>
    </source>
</evidence>
<keyword evidence="7" id="KW-0378">Hydrolase</keyword>
<sequence length="601" mass="67147">MNEVRRILKSVFGYSSFKANQKEVINAILAGRDLFAAMPTGGGKSLCYQIPALLFDGLTVVVSPLIALMKDQVDAALSLGIPAAFLNSSQSQEDATETYRRLYRGEIKLLYLSPERLAVDGFTERLAAFNVSLFAVDEAHCLSEWGHDFRPDYLALAQLRTAFPTVPIAAFTATATVRVQEDIIRLLRLEDPFILRASFNRKELFYQVLPKTEVLSQIAQYIGAHPDQSGIVYRLSRKDTDKTVDYLGKLGIRALPYHAGMDKDERARNQERFNNDDVQVIVATTAFGMGIDKNNIRYVIHGDLPKSMEGYYQETGRAGRDGLESQCILFFGTADIARLNYFIRQIEDPAEQRRSRENLDRMARFASVNVCRRKQILEYFNETFEGNCGSCDVCTGTTNEIDAGTDARKLLSAIYRTREGFGAGHIIDIVRGADTEKIRKNGHAALKTYGVGRDKSKKWWMGIVTELIGQQMIFRDSDRFNVLRITEEGRKLLFGNEPFFILDPGGKAESSAKAPSFEQTAAGGAPTPTNTQLLTRLKQLRTRLAKEHHLPPYIIFSDKTLTQMAAALPETSSELLAISGVGEKKLAAYGSDFLAVIREHM</sequence>
<evidence type="ECO:0000256" key="2">
    <source>
        <dbReference type="ARBA" id="ARBA00001947"/>
    </source>
</evidence>
<dbReference type="GO" id="GO:0016787">
    <property type="term" value="F:hydrolase activity"/>
    <property type="evidence" value="ECO:0007669"/>
    <property type="project" value="UniProtKB-KW"/>
</dbReference>
<evidence type="ECO:0000256" key="14">
    <source>
        <dbReference type="ARBA" id="ARBA00023235"/>
    </source>
</evidence>
<dbReference type="SMART" id="SM00490">
    <property type="entry name" value="HELICc"/>
    <property type="match status" value="1"/>
</dbReference>
<dbReference type="SUPFAM" id="SSF46785">
    <property type="entry name" value="Winged helix' DNA-binding domain"/>
    <property type="match status" value="1"/>
</dbReference>
<evidence type="ECO:0000256" key="3">
    <source>
        <dbReference type="ARBA" id="ARBA00005446"/>
    </source>
</evidence>
<dbReference type="InterPro" id="IPR032284">
    <property type="entry name" value="RecQ_Zn-bd"/>
</dbReference>
<dbReference type="InterPro" id="IPR004589">
    <property type="entry name" value="DNA_helicase_ATP-dep_RecQ"/>
</dbReference>
<dbReference type="SMART" id="SM00956">
    <property type="entry name" value="RQC"/>
    <property type="match status" value="1"/>
</dbReference>
<keyword evidence="22" id="KW-1185">Reference proteome</keyword>
<evidence type="ECO:0000256" key="6">
    <source>
        <dbReference type="ARBA" id="ARBA00022763"/>
    </source>
</evidence>
<dbReference type="PROSITE" id="PS51192">
    <property type="entry name" value="HELICASE_ATP_BIND_1"/>
    <property type="match status" value="1"/>
</dbReference>
<dbReference type="InterPro" id="IPR001650">
    <property type="entry name" value="Helicase_C-like"/>
</dbReference>
<dbReference type="Gene3D" id="1.10.10.10">
    <property type="entry name" value="Winged helix-like DNA-binding domain superfamily/Winged helix DNA-binding domain"/>
    <property type="match status" value="1"/>
</dbReference>
<evidence type="ECO:0000256" key="12">
    <source>
        <dbReference type="ARBA" id="ARBA00023172"/>
    </source>
</evidence>
<dbReference type="HOGENOM" id="CLU_001103_14_3_12"/>
<dbReference type="InterPro" id="IPR036390">
    <property type="entry name" value="WH_DNA-bd_sf"/>
</dbReference>
<comment type="catalytic activity">
    <reaction evidence="15">
        <text>Couples ATP hydrolysis with the unwinding of duplex DNA by translocating in the 3'-5' direction.</text>
        <dbReference type="EC" id="5.6.2.4"/>
    </reaction>
</comment>
<evidence type="ECO:0000256" key="15">
    <source>
        <dbReference type="ARBA" id="ARBA00034617"/>
    </source>
</evidence>
<dbReference type="GO" id="GO:0009378">
    <property type="term" value="F:four-way junction helicase activity"/>
    <property type="evidence" value="ECO:0007669"/>
    <property type="project" value="TreeGrafter"/>
</dbReference>
<dbReference type="InterPro" id="IPR044876">
    <property type="entry name" value="HRDC_dom_sf"/>
</dbReference>
<dbReference type="RefSeq" id="WP_013253455.1">
    <property type="nucleotide sequence ID" value="NC_014364.1"/>
</dbReference>
<comment type="cofactor">
    <cofactor evidence="2">
        <name>Zn(2+)</name>
        <dbReference type="ChEBI" id="CHEBI:29105"/>
    </cofactor>
</comment>
<dbReference type="GO" id="GO:0003677">
    <property type="term" value="F:DNA binding"/>
    <property type="evidence" value="ECO:0007669"/>
    <property type="project" value="UniProtKB-KW"/>
</dbReference>
<dbReference type="PANTHER" id="PTHR13710:SF105">
    <property type="entry name" value="ATP-DEPENDENT DNA HELICASE Q1"/>
    <property type="match status" value="1"/>
</dbReference>
<dbReference type="AlphaFoldDB" id="E1RCB1"/>